<comment type="subcellular location">
    <subcellularLocation>
        <location evidence="1">Membrane</location>
        <topology evidence="1">Multi-pass membrane protein</topology>
    </subcellularLocation>
</comment>
<evidence type="ECO:0000256" key="7">
    <source>
        <dbReference type="SAM" id="Phobius"/>
    </source>
</evidence>
<feature type="transmembrane region" description="Helical" evidence="7">
    <location>
        <begin position="378"/>
        <end position="399"/>
    </location>
</feature>
<keyword evidence="6 7" id="KW-0472">Membrane</keyword>
<dbReference type="PANTHER" id="PTHR43867">
    <property type="entry name" value="CELLULOSE SYNTHASE CATALYTIC SUBUNIT A [UDP-FORMING]"/>
    <property type="match status" value="1"/>
</dbReference>
<dbReference type="InterPro" id="IPR001173">
    <property type="entry name" value="Glyco_trans_2-like"/>
</dbReference>
<keyword evidence="10" id="KW-1185">Reference proteome</keyword>
<protein>
    <recommendedName>
        <fullName evidence="8">Glycosyltransferase 2-like domain-containing protein</fullName>
    </recommendedName>
</protein>
<dbReference type="Proteomes" id="UP001499951">
    <property type="component" value="Unassembled WGS sequence"/>
</dbReference>
<evidence type="ECO:0000259" key="8">
    <source>
        <dbReference type="Pfam" id="PF13632"/>
    </source>
</evidence>
<evidence type="ECO:0000313" key="9">
    <source>
        <dbReference type="EMBL" id="GAA0571105.1"/>
    </source>
</evidence>
<evidence type="ECO:0000256" key="3">
    <source>
        <dbReference type="ARBA" id="ARBA00022679"/>
    </source>
</evidence>
<feature type="transmembrane region" description="Helical" evidence="7">
    <location>
        <begin position="405"/>
        <end position="427"/>
    </location>
</feature>
<evidence type="ECO:0000256" key="1">
    <source>
        <dbReference type="ARBA" id="ARBA00004141"/>
    </source>
</evidence>
<evidence type="ECO:0000256" key="2">
    <source>
        <dbReference type="ARBA" id="ARBA00022676"/>
    </source>
</evidence>
<dbReference type="SUPFAM" id="SSF53448">
    <property type="entry name" value="Nucleotide-diphospho-sugar transferases"/>
    <property type="match status" value="1"/>
</dbReference>
<proteinExistence type="predicted"/>
<keyword evidence="4 7" id="KW-0812">Transmembrane</keyword>
<gene>
    <name evidence="9" type="ORF">GCM10008942_19770</name>
</gene>
<dbReference type="InterPro" id="IPR029044">
    <property type="entry name" value="Nucleotide-diphossugar_trans"/>
</dbReference>
<evidence type="ECO:0000256" key="6">
    <source>
        <dbReference type="ARBA" id="ARBA00023136"/>
    </source>
</evidence>
<evidence type="ECO:0000313" key="10">
    <source>
        <dbReference type="Proteomes" id="UP001499951"/>
    </source>
</evidence>
<name>A0ABP3PN68_9PROT</name>
<evidence type="ECO:0000256" key="5">
    <source>
        <dbReference type="ARBA" id="ARBA00022989"/>
    </source>
</evidence>
<feature type="domain" description="Glycosyltransferase 2-like" evidence="8">
    <location>
        <begin position="205"/>
        <end position="398"/>
    </location>
</feature>
<feature type="transmembrane region" description="Helical" evidence="7">
    <location>
        <begin position="439"/>
        <end position="460"/>
    </location>
</feature>
<organism evidence="9 10">
    <name type="scientific">Rhizomicrobium electricum</name>
    <dbReference type="NCBI Taxonomy" id="480070"/>
    <lineage>
        <taxon>Bacteria</taxon>
        <taxon>Pseudomonadati</taxon>
        <taxon>Pseudomonadota</taxon>
        <taxon>Alphaproteobacteria</taxon>
        <taxon>Micropepsales</taxon>
        <taxon>Micropepsaceae</taxon>
        <taxon>Rhizomicrobium</taxon>
    </lineage>
</organism>
<dbReference type="Pfam" id="PF13632">
    <property type="entry name" value="Glyco_trans_2_3"/>
    <property type="match status" value="1"/>
</dbReference>
<accession>A0ABP3PN68</accession>
<keyword evidence="5 7" id="KW-1133">Transmembrane helix</keyword>
<comment type="caution">
    <text evidence="9">The sequence shown here is derived from an EMBL/GenBank/DDBJ whole genome shotgun (WGS) entry which is preliminary data.</text>
</comment>
<dbReference type="EMBL" id="BAAADD010000005">
    <property type="protein sequence ID" value="GAA0571105.1"/>
    <property type="molecule type" value="Genomic_DNA"/>
</dbReference>
<feature type="transmembrane region" description="Helical" evidence="7">
    <location>
        <begin position="59"/>
        <end position="79"/>
    </location>
</feature>
<sequence>MSAQGARNRRAAVLERPRLSVVTRLGRPDKSEMLRRATLGLAEERPHFSARRVVTRWQATVLLTSLAVLVTAFVIRPIAMTDIVVAAMSLGFICSFALRGVLALLGRRPEPTVVVRNDQTLPVYSVLVPVYREAGMIGELTRALAALDYPSDKLDVRLVVEEDDSETFAAVFAAGLNAVVVPPGLPRTKPKACNFALQSVWGEFVVVYDAEDRPEPDQLRKAVAAFRANPDVSCLQARLAIDRAPSWISRMFAIDYAVWFRMLLPGLARLHSPIPLGGTSNHFRVKSLVEAGAWDPFNVTEDADLGVRLARLGHRVAILDSATFEEAPEKLGTWLRQRTRWMKGYMQTMLVHSRNPKTVAGEIGAAGSLLIASFLGGAVWSALINPVMWIVCVAAAVLAPDGGGALAWLARVSGFALFVTNILLAGLAAVAGERRRAEAVIVLTYPLYWLLISAATYRALWQLLRNPFHWEKTPHGAEQ</sequence>
<dbReference type="PANTHER" id="PTHR43867:SF2">
    <property type="entry name" value="CELLULOSE SYNTHASE CATALYTIC SUBUNIT A [UDP-FORMING]"/>
    <property type="match status" value="1"/>
</dbReference>
<dbReference type="Gene3D" id="3.90.550.10">
    <property type="entry name" value="Spore Coat Polysaccharide Biosynthesis Protein SpsA, Chain A"/>
    <property type="match status" value="1"/>
</dbReference>
<keyword evidence="3" id="KW-0808">Transferase</keyword>
<evidence type="ECO:0000256" key="4">
    <source>
        <dbReference type="ARBA" id="ARBA00022692"/>
    </source>
</evidence>
<keyword evidence="2" id="KW-0328">Glycosyltransferase</keyword>
<reference evidence="10" key="1">
    <citation type="journal article" date="2019" name="Int. J. Syst. Evol. Microbiol.">
        <title>The Global Catalogue of Microorganisms (GCM) 10K type strain sequencing project: providing services to taxonomists for standard genome sequencing and annotation.</title>
        <authorList>
            <consortium name="The Broad Institute Genomics Platform"/>
            <consortium name="The Broad Institute Genome Sequencing Center for Infectious Disease"/>
            <person name="Wu L."/>
            <person name="Ma J."/>
        </authorList>
    </citation>
    <scope>NUCLEOTIDE SEQUENCE [LARGE SCALE GENOMIC DNA]</scope>
    <source>
        <strain evidence="10">JCM 15089</strain>
    </source>
</reference>
<dbReference type="RefSeq" id="WP_166934054.1">
    <property type="nucleotide sequence ID" value="NZ_BAAADD010000005.1"/>
</dbReference>
<dbReference type="InterPro" id="IPR050321">
    <property type="entry name" value="Glycosyltr_2/OpgH_subfam"/>
</dbReference>
<feature type="transmembrane region" description="Helical" evidence="7">
    <location>
        <begin position="85"/>
        <end position="106"/>
    </location>
</feature>